<reference evidence="2 4" key="2">
    <citation type="submission" date="2019-10" db="EMBL/GenBank/DDBJ databases">
        <authorList>
            <person name="Karimi E."/>
        </authorList>
    </citation>
    <scope>NUCLEOTIDE SEQUENCE [LARGE SCALE GENOMIC DNA]</scope>
    <source>
        <strain evidence="2 4">Sphingobacterium sp. 8BC</strain>
    </source>
</reference>
<dbReference type="EMBL" id="UAUU01000009">
    <property type="protein sequence ID" value="SPZ87712.1"/>
    <property type="molecule type" value="Genomic_DNA"/>
</dbReference>
<protein>
    <submittedName>
        <fullName evidence="1">Uncharacterized protein</fullName>
    </submittedName>
</protein>
<dbReference type="PROSITE" id="PS51257">
    <property type="entry name" value="PROKAR_LIPOPROTEIN"/>
    <property type="match status" value="1"/>
</dbReference>
<dbReference type="Proteomes" id="UP000251241">
    <property type="component" value="Unassembled WGS sequence"/>
</dbReference>
<dbReference type="GeneID" id="97182961"/>
<dbReference type="EMBL" id="CABWMV010000007">
    <property type="protein sequence ID" value="VXC70349.1"/>
    <property type="molecule type" value="Genomic_DNA"/>
</dbReference>
<accession>A0A654ATE0</accession>
<evidence type="ECO:0000313" key="1">
    <source>
        <dbReference type="EMBL" id="SPZ87712.1"/>
    </source>
</evidence>
<proteinExistence type="predicted"/>
<sequence>MKKTVILGIFLGTVIASCGGDQDKGIPVVNLEALHAIPLDHPIDQLAKDTTFIDVTLPPNARIDQLSQQELGQLKAAAYRFYQHVTLENNQYRVDLKDPKVLHLSEQVIKAYEQAISNTNHFADSMAKAGQAIQLPPVSEEYRNNLLK</sequence>
<evidence type="ECO:0000313" key="4">
    <source>
        <dbReference type="Proteomes" id="UP000432350"/>
    </source>
</evidence>
<dbReference type="Proteomes" id="UP000432350">
    <property type="component" value="Unassembled WGS sequence"/>
</dbReference>
<reference evidence="1 3" key="1">
    <citation type="submission" date="2018-06" db="EMBL/GenBank/DDBJ databases">
        <authorList>
            <consortium name="Pathogen Informatics"/>
            <person name="Doyle S."/>
        </authorList>
    </citation>
    <scope>NUCLEOTIDE SEQUENCE [LARGE SCALE GENOMIC DNA]</scope>
    <source>
        <strain evidence="1 3">NCTC11343</strain>
    </source>
</reference>
<name>A0A2X2IZK0_SPHMU</name>
<organism evidence="1 3">
    <name type="scientific">Sphingobacterium multivorum</name>
    <dbReference type="NCBI Taxonomy" id="28454"/>
    <lineage>
        <taxon>Bacteria</taxon>
        <taxon>Pseudomonadati</taxon>
        <taxon>Bacteroidota</taxon>
        <taxon>Sphingobacteriia</taxon>
        <taxon>Sphingobacteriales</taxon>
        <taxon>Sphingobacteriaceae</taxon>
        <taxon>Sphingobacterium</taxon>
    </lineage>
</organism>
<dbReference type="AlphaFoldDB" id="A0A2X2IZK0"/>
<evidence type="ECO:0000313" key="2">
    <source>
        <dbReference type="EMBL" id="VXC70349.1"/>
    </source>
</evidence>
<evidence type="ECO:0000313" key="3">
    <source>
        <dbReference type="Proteomes" id="UP000251241"/>
    </source>
</evidence>
<dbReference type="RefSeq" id="WP_070561451.1">
    <property type="nucleotide sequence ID" value="NZ_CP068086.1"/>
</dbReference>
<gene>
    <name evidence="1" type="ORF">NCTC11343_03071</name>
    <name evidence="2" type="ORF">SPHINGO8BC_150563</name>
</gene>
<accession>A0A2X2IZK0</accession>